<reference evidence="1 2" key="1">
    <citation type="journal article" date="2007" name="Nature">
        <title>Evolution of genes and genomes on the Drosophila phylogeny.</title>
        <authorList>
            <consortium name="Drosophila 12 Genomes Consortium"/>
            <person name="Clark A.G."/>
            <person name="Eisen M.B."/>
            <person name="Smith D.R."/>
            <person name="Bergman C.M."/>
            <person name="Oliver B."/>
            <person name="Markow T.A."/>
            <person name="Kaufman T.C."/>
            <person name="Kellis M."/>
            <person name="Gelbart W."/>
            <person name="Iyer V.N."/>
            <person name="Pollard D.A."/>
            <person name="Sackton T.B."/>
            <person name="Larracuente A.M."/>
            <person name="Singh N.D."/>
            <person name="Abad J.P."/>
            <person name="Abt D.N."/>
            <person name="Adryan B."/>
            <person name="Aguade M."/>
            <person name="Akashi H."/>
            <person name="Anderson W.W."/>
            <person name="Aquadro C.F."/>
            <person name="Ardell D.H."/>
            <person name="Arguello R."/>
            <person name="Artieri C.G."/>
            <person name="Barbash D.A."/>
            <person name="Barker D."/>
            <person name="Barsanti P."/>
            <person name="Batterham P."/>
            <person name="Batzoglou S."/>
            <person name="Begun D."/>
            <person name="Bhutkar A."/>
            <person name="Blanco E."/>
            <person name="Bosak S.A."/>
            <person name="Bradley R.K."/>
            <person name="Brand A.D."/>
            <person name="Brent M.R."/>
            <person name="Brooks A.N."/>
            <person name="Brown R.H."/>
            <person name="Butlin R.K."/>
            <person name="Caggese C."/>
            <person name="Calvi B.R."/>
            <person name="Bernardo de Carvalho A."/>
            <person name="Caspi A."/>
            <person name="Castrezana S."/>
            <person name="Celniker S.E."/>
            <person name="Chang J.L."/>
            <person name="Chapple C."/>
            <person name="Chatterji S."/>
            <person name="Chinwalla A."/>
            <person name="Civetta A."/>
            <person name="Clifton S.W."/>
            <person name="Comeron J.M."/>
            <person name="Costello J.C."/>
            <person name="Coyne J.A."/>
            <person name="Daub J."/>
            <person name="David R.G."/>
            <person name="Delcher A.L."/>
            <person name="Delehaunty K."/>
            <person name="Do C.B."/>
            <person name="Ebling H."/>
            <person name="Edwards K."/>
            <person name="Eickbush T."/>
            <person name="Evans J.D."/>
            <person name="Filipski A."/>
            <person name="Findeiss S."/>
            <person name="Freyhult E."/>
            <person name="Fulton L."/>
            <person name="Fulton R."/>
            <person name="Garcia A.C."/>
            <person name="Gardiner A."/>
            <person name="Garfield D.A."/>
            <person name="Garvin B.E."/>
            <person name="Gibson G."/>
            <person name="Gilbert D."/>
            <person name="Gnerre S."/>
            <person name="Godfrey J."/>
            <person name="Good R."/>
            <person name="Gotea V."/>
            <person name="Gravely B."/>
            <person name="Greenberg A.J."/>
            <person name="Griffiths-Jones S."/>
            <person name="Gross S."/>
            <person name="Guigo R."/>
            <person name="Gustafson E.A."/>
            <person name="Haerty W."/>
            <person name="Hahn M.W."/>
            <person name="Halligan D.L."/>
            <person name="Halpern A.L."/>
            <person name="Halter G.M."/>
            <person name="Han M.V."/>
            <person name="Heger A."/>
            <person name="Hillier L."/>
            <person name="Hinrichs A.S."/>
            <person name="Holmes I."/>
            <person name="Hoskins R.A."/>
            <person name="Hubisz M.J."/>
            <person name="Hultmark D."/>
            <person name="Huntley M.A."/>
            <person name="Jaffe D.B."/>
            <person name="Jagadeeshan S."/>
            <person name="Jeck W.R."/>
            <person name="Johnson J."/>
            <person name="Jones C.D."/>
            <person name="Jordan W.C."/>
            <person name="Karpen G.H."/>
            <person name="Kataoka E."/>
            <person name="Keightley P.D."/>
            <person name="Kheradpour P."/>
            <person name="Kirkness E.F."/>
            <person name="Koerich L.B."/>
            <person name="Kristiansen K."/>
            <person name="Kudrna D."/>
            <person name="Kulathinal R.J."/>
            <person name="Kumar S."/>
            <person name="Kwok R."/>
            <person name="Lander E."/>
            <person name="Langley C.H."/>
            <person name="Lapoint R."/>
            <person name="Lazzaro B.P."/>
            <person name="Lee S.J."/>
            <person name="Levesque L."/>
            <person name="Li R."/>
            <person name="Lin C.F."/>
            <person name="Lin M.F."/>
            <person name="Lindblad-Toh K."/>
            <person name="Llopart A."/>
            <person name="Long M."/>
            <person name="Low L."/>
            <person name="Lozovsky E."/>
            <person name="Lu J."/>
            <person name="Luo M."/>
            <person name="Machado C.A."/>
            <person name="Makalowski W."/>
            <person name="Marzo M."/>
            <person name="Matsuda M."/>
            <person name="Matzkin L."/>
            <person name="McAllister B."/>
            <person name="McBride C.S."/>
            <person name="McKernan B."/>
            <person name="McKernan K."/>
            <person name="Mendez-Lago M."/>
            <person name="Minx P."/>
            <person name="Mollenhauer M.U."/>
            <person name="Montooth K."/>
            <person name="Mount S.M."/>
            <person name="Mu X."/>
            <person name="Myers E."/>
            <person name="Negre B."/>
            <person name="Newfeld S."/>
            <person name="Nielsen R."/>
            <person name="Noor M.A."/>
            <person name="O'Grady P."/>
            <person name="Pachter L."/>
            <person name="Papaceit M."/>
            <person name="Parisi M.J."/>
            <person name="Parisi M."/>
            <person name="Parts L."/>
            <person name="Pedersen J.S."/>
            <person name="Pesole G."/>
            <person name="Phillippy A.M."/>
            <person name="Ponting C.P."/>
            <person name="Pop M."/>
            <person name="Porcelli D."/>
            <person name="Powell J.R."/>
            <person name="Prohaska S."/>
            <person name="Pruitt K."/>
            <person name="Puig M."/>
            <person name="Quesneville H."/>
            <person name="Ram K.R."/>
            <person name="Rand D."/>
            <person name="Rasmussen M.D."/>
            <person name="Reed L.K."/>
            <person name="Reenan R."/>
            <person name="Reily A."/>
            <person name="Remington K.A."/>
            <person name="Rieger T.T."/>
            <person name="Ritchie M.G."/>
            <person name="Robin C."/>
            <person name="Rogers Y.H."/>
            <person name="Rohde C."/>
            <person name="Rozas J."/>
            <person name="Rubenfield M.J."/>
            <person name="Ruiz A."/>
            <person name="Russo S."/>
            <person name="Salzberg S.L."/>
            <person name="Sanchez-Gracia A."/>
            <person name="Saranga D.J."/>
            <person name="Sato H."/>
            <person name="Schaeffer S.W."/>
            <person name="Schatz M.C."/>
            <person name="Schlenke T."/>
            <person name="Schwartz R."/>
            <person name="Segarra C."/>
            <person name="Singh R.S."/>
            <person name="Sirot L."/>
            <person name="Sirota M."/>
            <person name="Sisneros N.B."/>
            <person name="Smith C.D."/>
            <person name="Smith T.F."/>
            <person name="Spieth J."/>
            <person name="Stage D.E."/>
            <person name="Stark A."/>
            <person name="Stephan W."/>
            <person name="Strausberg R.L."/>
            <person name="Strempel S."/>
            <person name="Sturgill D."/>
            <person name="Sutton G."/>
            <person name="Sutton G.G."/>
            <person name="Tao W."/>
            <person name="Teichmann S."/>
            <person name="Tobari Y.N."/>
            <person name="Tomimura Y."/>
            <person name="Tsolas J.M."/>
            <person name="Valente V.L."/>
            <person name="Venter E."/>
            <person name="Venter J.C."/>
            <person name="Vicario S."/>
            <person name="Vieira F.G."/>
            <person name="Vilella A.J."/>
            <person name="Villasante A."/>
            <person name="Walenz B."/>
            <person name="Wang J."/>
            <person name="Wasserman M."/>
            <person name="Watts T."/>
            <person name="Wilson D."/>
            <person name="Wilson R.K."/>
            <person name="Wing R.A."/>
            <person name="Wolfner M.F."/>
            <person name="Wong A."/>
            <person name="Wong G.K."/>
            <person name="Wu C.I."/>
            <person name="Wu G."/>
            <person name="Yamamoto D."/>
            <person name="Yang H.P."/>
            <person name="Yang S.P."/>
            <person name="Yorke J.A."/>
            <person name="Yoshida K."/>
            <person name="Zdobnov E."/>
            <person name="Zhang P."/>
            <person name="Zhang Y."/>
            <person name="Zimin A.V."/>
            <person name="Baldwin J."/>
            <person name="Abdouelleil A."/>
            <person name="Abdulkadir J."/>
            <person name="Abebe A."/>
            <person name="Abera B."/>
            <person name="Abreu J."/>
            <person name="Acer S.C."/>
            <person name="Aftuck L."/>
            <person name="Alexander A."/>
            <person name="An P."/>
            <person name="Anderson E."/>
            <person name="Anderson S."/>
            <person name="Arachi H."/>
            <person name="Azer M."/>
            <person name="Bachantsang P."/>
            <person name="Barry A."/>
            <person name="Bayul T."/>
            <person name="Berlin A."/>
            <person name="Bessette D."/>
            <person name="Bloom T."/>
            <person name="Blye J."/>
            <person name="Boguslavskiy L."/>
            <person name="Bonnet C."/>
            <person name="Boukhgalter B."/>
            <person name="Bourzgui I."/>
            <person name="Brown A."/>
            <person name="Cahill P."/>
            <person name="Channer S."/>
            <person name="Cheshatsang Y."/>
            <person name="Chuda L."/>
            <person name="Citroen M."/>
            <person name="Collymore A."/>
            <person name="Cooke P."/>
            <person name="Costello M."/>
            <person name="D'Aco K."/>
            <person name="Daza R."/>
            <person name="De Haan G."/>
            <person name="DeGray S."/>
            <person name="DeMaso C."/>
            <person name="Dhargay N."/>
            <person name="Dooley K."/>
            <person name="Dooley E."/>
            <person name="Doricent M."/>
            <person name="Dorje P."/>
            <person name="Dorjee K."/>
            <person name="Dupes A."/>
            <person name="Elong R."/>
            <person name="Falk J."/>
            <person name="Farina A."/>
            <person name="Faro S."/>
            <person name="Ferguson D."/>
            <person name="Fisher S."/>
            <person name="Foley C.D."/>
            <person name="Franke A."/>
            <person name="Friedrich D."/>
            <person name="Gadbois L."/>
            <person name="Gearin G."/>
            <person name="Gearin C.R."/>
            <person name="Giannoukos G."/>
            <person name="Goode T."/>
            <person name="Graham J."/>
            <person name="Grandbois E."/>
            <person name="Grewal S."/>
            <person name="Gyaltsen K."/>
            <person name="Hafez N."/>
            <person name="Hagos B."/>
            <person name="Hall J."/>
            <person name="Henson C."/>
            <person name="Hollinger A."/>
            <person name="Honan T."/>
            <person name="Huard M.D."/>
            <person name="Hughes L."/>
            <person name="Hurhula B."/>
            <person name="Husby M.E."/>
            <person name="Kamat A."/>
            <person name="Kanga B."/>
            <person name="Kashin S."/>
            <person name="Khazanovich D."/>
            <person name="Kisner P."/>
            <person name="Lance K."/>
            <person name="Lara M."/>
            <person name="Lee W."/>
            <person name="Lennon N."/>
            <person name="Letendre F."/>
            <person name="LeVine R."/>
            <person name="Lipovsky A."/>
            <person name="Liu X."/>
            <person name="Liu J."/>
            <person name="Liu S."/>
            <person name="Lokyitsang T."/>
            <person name="Lokyitsang Y."/>
            <person name="Lubonja R."/>
            <person name="Lui A."/>
            <person name="MacDonald P."/>
            <person name="Magnisalis V."/>
            <person name="Maru K."/>
            <person name="Matthews C."/>
            <person name="McCusker W."/>
            <person name="McDonough S."/>
            <person name="Mehta T."/>
            <person name="Meldrim J."/>
            <person name="Meneus L."/>
            <person name="Mihai O."/>
            <person name="Mihalev A."/>
            <person name="Mihova T."/>
            <person name="Mittelman R."/>
            <person name="Mlenga V."/>
            <person name="Montmayeur A."/>
            <person name="Mulrain L."/>
            <person name="Navidi A."/>
            <person name="Naylor J."/>
            <person name="Negash T."/>
            <person name="Nguyen T."/>
            <person name="Nguyen N."/>
            <person name="Nicol R."/>
            <person name="Norbu C."/>
            <person name="Norbu N."/>
            <person name="Novod N."/>
            <person name="O'Neill B."/>
            <person name="Osman S."/>
            <person name="Markiewicz E."/>
            <person name="Oyono O.L."/>
            <person name="Patti C."/>
            <person name="Phunkhang P."/>
            <person name="Pierre F."/>
            <person name="Priest M."/>
            <person name="Raghuraman S."/>
            <person name="Rege F."/>
            <person name="Reyes R."/>
            <person name="Rise C."/>
            <person name="Rogov P."/>
            <person name="Ross K."/>
            <person name="Ryan E."/>
            <person name="Settipalli S."/>
            <person name="Shea T."/>
            <person name="Sherpa N."/>
            <person name="Shi L."/>
            <person name="Shih D."/>
            <person name="Sparrow T."/>
            <person name="Spaulding J."/>
            <person name="Stalker J."/>
            <person name="Stange-Thomann N."/>
            <person name="Stavropoulos S."/>
            <person name="Stone C."/>
            <person name="Strader C."/>
            <person name="Tesfaye S."/>
            <person name="Thomson T."/>
            <person name="Thoulutsang Y."/>
            <person name="Thoulutsang D."/>
            <person name="Topham K."/>
            <person name="Topping I."/>
            <person name="Tsamla T."/>
            <person name="Vassiliev H."/>
            <person name="Vo A."/>
            <person name="Wangchuk T."/>
            <person name="Wangdi T."/>
            <person name="Weiand M."/>
            <person name="Wilkinson J."/>
            <person name="Wilson A."/>
            <person name="Yadav S."/>
            <person name="Young G."/>
            <person name="Yu Q."/>
            <person name="Zembek L."/>
            <person name="Zhong D."/>
            <person name="Zimmer A."/>
            <person name="Zwirko Z."/>
            <person name="Jaffe D.B."/>
            <person name="Alvarez P."/>
            <person name="Brockman W."/>
            <person name="Butler J."/>
            <person name="Chin C."/>
            <person name="Gnerre S."/>
            <person name="Grabherr M."/>
            <person name="Kleber M."/>
            <person name="Mauceli E."/>
            <person name="MacCallum I."/>
        </authorList>
    </citation>
    <scope>NUCLEOTIDE SEQUENCE [LARGE SCALE GENOMIC DNA]</scope>
    <source>
        <strain evidence="2">white501</strain>
    </source>
</reference>
<protein>
    <submittedName>
        <fullName evidence="1">GD14066</fullName>
    </submittedName>
</protein>
<organism evidence="1 2">
    <name type="scientific">Drosophila simulans</name>
    <name type="common">Fruit fly</name>
    <dbReference type="NCBI Taxonomy" id="7240"/>
    <lineage>
        <taxon>Eukaryota</taxon>
        <taxon>Metazoa</taxon>
        <taxon>Ecdysozoa</taxon>
        <taxon>Arthropoda</taxon>
        <taxon>Hexapoda</taxon>
        <taxon>Insecta</taxon>
        <taxon>Pterygota</taxon>
        <taxon>Neoptera</taxon>
        <taxon>Endopterygota</taxon>
        <taxon>Diptera</taxon>
        <taxon>Brachycera</taxon>
        <taxon>Muscomorpha</taxon>
        <taxon>Ephydroidea</taxon>
        <taxon>Drosophilidae</taxon>
        <taxon>Drosophila</taxon>
        <taxon>Sophophora</taxon>
    </lineage>
</organism>
<dbReference type="Proteomes" id="UP000000304">
    <property type="component" value="Chromosome 3L"/>
</dbReference>
<sequence>MGQMEQTDWGLPEAAVSWLGLKVLAVQDVLSLPIPDTYHCFLLFYVAVFSRSGGVEEGISSACHFKVQNMEMEAEMELVRSILVGVQVGATAPPAAQQMVHITRAQSYFANAKGAAT</sequence>
<dbReference type="EMBL" id="CM000363">
    <property type="protein sequence ID" value="EDX09665.1"/>
    <property type="molecule type" value="Genomic_DNA"/>
</dbReference>
<gene>
    <name evidence="1" type="primary">Dsim\GD14066</name>
    <name evidence="1" type="ORF">Dsim_GD14066</name>
</gene>
<proteinExistence type="predicted"/>
<dbReference type="AlphaFoldDB" id="B4QLK5"/>
<keyword evidence="2" id="KW-1185">Reference proteome</keyword>
<name>B4QLK5_DROSI</name>
<dbReference type="HOGENOM" id="CLU_2087345_0_0_1"/>
<evidence type="ECO:0000313" key="2">
    <source>
        <dbReference type="Proteomes" id="UP000000304"/>
    </source>
</evidence>
<accession>B4QLK5</accession>
<evidence type="ECO:0000313" key="1">
    <source>
        <dbReference type="EMBL" id="EDX09665.1"/>
    </source>
</evidence>
<dbReference type="OMA" id="QQMVHIT"/>